<reference evidence="3" key="1">
    <citation type="submission" date="2017-05" db="EMBL/GenBank/DDBJ databases">
        <authorList>
            <person name="Sharma S."/>
            <person name="Sidhu C."/>
            <person name="Pinnaka A.K."/>
        </authorList>
    </citation>
    <scope>NUCLEOTIDE SEQUENCE [LARGE SCALE GENOMIC DNA]</scope>
    <source>
        <strain evidence="3">AK93</strain>
    </source>
</reference>
<dbReference type="RefSeq" id="WP_116303716.1">
    <property type="nucleotide sequence ID" value="NZ_NFZV01000027.1"/>
</dbReference>
<keyword evidence="1" id="KW-0732">Signal</keyword>
<proteinExistence type="predicted"/>
<keyword evidence="3" id="KW-1185">Reference proteome</keyword>
<name>A0A3E0WKR3_9GAMM</name>
<organism evidence="2 3">
    <name type="scientific">Alkalilimnicola ehrlichii</name>
    <dbReference type="NCBI Taxonomy" id="351052"/>
    <lineage>
        <taxon>Bacteria</taxon>
        <taxon>Pseudomonadati</taxon>
        <taxon>Pseudomonadota</taxon>
        <taxon>Gammaproteobacteria</taxon>
        <taxon>Chromatiales</taxon>
        <taxon>Ectothiorhodospiraceae</taxon>
        <taxon>Alkalilimnicola</taxon>
    </lineage>
</organism>
<evidence type="ECO:0000313" key="2">
    <source>
        <dbReference type="EMBL" id="RFA32687.1"/>
    </source>
</evidence>
<protein>
    <recommendedName>
        <fullName evidence="4">Outer membrane protein beta-barrel domain-containing protein</fullName>
    </recommendedName>
</protein>
<feature type="signal peptide" evidence="1">
    <location>
        <begin position="1"/>
        <end position="19"/>
    </location>
</feature>
<feature type="chain" id="PRO_5017796926" description="Outer membrane protein beta-barrel domain-containing protein" evidence="1">
    <location>
        <begin position="20"/>
        <end position="200"/>
    </location>
</feature>
<dbReference type="EMBL" id="NFZW01000026">
    <property type="protein sequence ID" value="RFA32687.1"/>
    <property type="molecule type" value="Genomic_DNA"/>
</dbReference>
<dbReference type="Proteomes" id="UP000256763">
    <property type="component" value="Unassembled WGS sequence"/>
</dbReference>
<gene>
    <name evidence="2" type="ORF">CAL65_18965</name>
</gene>
<dbReference type="AlphaFoldDB" id="A0A3E0WKR3"/>
<comment type="caution">
    <text evidence="2">The sequence shown here is derived from an EMBL/GenBank/DDBJ whole genome shotgun (WGS) entry which is preliminary data.</text>
</comment>
<evidence type="ECO:0000313" key="3">
    <source>
        <dbReference type="Proteomes" id="UP000256763"/>
    </source>
</evidence>
<evidence type="ECO:0000256" key="1">
    <source>
        <dbReference type="SAM" id="SignalP"/>
    </source>
</evidence>
<evidence type="ECO:0008006" key="4">
    <source>
        <dbReference type="Google" id="ProtNLM"/>
    </source>
</evidence>
<accession>A0A3E0WKR3</accession>
<sequence>MSRLLLFCSLLFAYSQSSAANNFSYTYLEFSVGALTLDEAIRINDRQYKTLSAFSISRAHQFDGGLVLHGGIAGAHAEKGKTELGYGQLVIGVAFPITVTDRIDIIPTSGFLAVNAEACVDNVCLKSDDDGILYGLAVRAWLSPESVEIMTALANSTISGSATEATLEGAFWWGNHHSARLTLSSADSDRSVLVGYRYSW</sequence>